<dbReference type="FunFam" id="3.40.50.150:FF:000015">
    <property type="entry name" value="Protein-L-isoaspartate (D-aspartate) O-methyltransferase domain-containing 1"/>
    <property type="match status" value="1"/>
</dbReference>
<evidence type="ECO:0000256" key="2">
    <source>
        <dbReference type="ARBA" id="ARBA00005369"/>
    </source>
</evidence>
<feature type="compositionally biased region" description="Acidic residues" evidence="4">
    <location>
        <begin position="300"/>
        <end position="316"/>
    </location>
</feature>
<keyword evidence="3" id="KW-0963">Cytoplasm</keyword>
<dbReference type="OrthoDB" id="10257972at2759"/>
<name>A0A8J1UD15_OWEFU</name>
<dbReference type="Gene3D" id="3.40.50.150">
    <property type="entry name" value="Vaccinia Virus protein VP39"/>
    <property type="match status" value="1"/>
</dbReference>
<dbReference type="Pfam" id="PF01135">
    <property type="entry name" value="PCMT"/>
    <property type="match status" value="1"/>
</dbReference>
<evidence type="ECO:0000256" key="3">
    <source>
        <dbReference type="ARBA" id="ARBA00022490"/>
    </source>
</evidence>
<proteinExistence type="inferred from homology"/>
<dbReference type="GO" id="GO:0004719">
    <property type="term" value="F:protein-L-isoaspartate (D-aspartate) O-methyltransferase activity"/>
    <property type="evidence" value="ECO:0007669"/>
    <property type="project" value="InterPro"/>
</dbReference>
<organism evidence="5 6">
    <name type="scientific">Owenia fusiformis</name>
    <name type="common">Polychaete worm</name>
    <dbReference type="NCBI Taxonomy" id="6347"/>
    <lineage>
        <taxon>Eukaryota</taxon>
        <taxon>Metazoa</taxon>
        <taxon>Spiralia</taxon>
        <taxon>Lophotrochozoa</taxon>
        <taxon>Annelida</taxon>
        <taxon>Polychaeta</taxon>
        <taxon>Sedentaria</taxon>
        <taxon>Canalipalpata</taxon>
        <taxon>Sabellida</taxon>
        <taxon>Oweniida</taxon>
        <taxon>Oweniidae</taxon>
        <taxon>Owenia</taxon>
    </lineage>
</organism>
<feature type="region of interest" description="Disordered" evidence="4">
    <location>
        <begin position="418"/>
        <end position="443"/>
    </location>
</feature>
<dbReference type="InterPro" id="IPR029063">
    <property type="entry name" value="SAM-dependent_MTases_sf"/>
</dbReference>
<feature type="region of interest" description="Disordered" evidence="4">
    <location>
        <begin position="455"/>
        <end position="522"/>
    </location>
</feature>
<dbReference type="AlphaFoldDB" id="A0A8J1UD15"/>
<sequence>MGGAVSAGEDNGDLIDNLVDADYIKSPGVERVFRAVDRAEYYLPDHRESAYKDLAWKHGNLHLSAPCIYSEVMESLNLRPGLSFLNLGSGTGYLNTLVSLTLGAYGINHGIEIHKDVVEYAQEKLEDFKKKCQSFDEFEFCEPSFVCGNCLLLASDCPLYDRVYCGAACPPEHENYMKNLIKVNGVLVMPLNDQLLQITRTGETTWEKKNVLPVSFASLIIPQEKQLTETVSLPEVNVLSLQECCRSTIRSILRDNITKEHPEISKKKTCGKRKTRGRSRGVSIMPMPMGMMIMGQYDSDRDEETNNESSNDDCMDGGDGREMCTLEEFLHSERRRQREQRETQADESEHTAEDDDGRECCSVEEFLGRHSNRERGTTVSSMEGNIEIEEEDEPMKDMNVVDNAVQCALPKPKILKRNGKNDVKLNGSNDVKPNGSNDVKPGSSIEEKACELKDVLGSNGKNGGNGEIKTNGRKGPKATKCEVDIHVQNSEMHTSDIDDSDDGSAIRPRQVKQNKRKTPRVEDNAMDTIEPESSETTPCVNTSHKKDTMKTLKPSCIPFIEDISEEEIDDVAEIRSTEVMCTSLSPSMKTYMAEKVDMLPIPQPLKSFILYYRV</sequence>
<dbReference type="SUPFAM" id="SSF53335">
    <property type="entry name" value="S-adenosyl-L-methionine-dependent methyltransferases"/>
    <property type="match status" value="1"/>
</dbReference>
<dbReference type="InterPro" id="IPR000682">
    <property type="entry name" value="PCMT"/>
</dbReference>
<evidence type="ECO:0000256" key="1">
    <source>
        <dbReference type="ARBA" id="ARBA00004496"/>
    </source>
</evidence>
<comment type="similarity">
    <text evidence="2">Belongs to the methyltransferase superfamily. L-isoaspartyl/D-aspartyl protein methyltransferase family.</text>
</comment>
<dbReference type="PANTHER" id="PTHR11579">
    <property type="entry name" value="PROTEIN-L-ISOASPARTATE O-METHYLTRANSFERASE"/>
    <property type="match status" value="1"/>
</dbReference>
<dbReference type="GO" id="GO:0005737">
    <property type="term" value="C:cytoplasm"/>
    <property type="evidence" value="ECO:0007669"/>
    <property type="project" value="UniProtKB-SubCell"/>
</dbReference>
<accession>A0A8J1UD15</accession>
<feature type="compositionally biased region" description="Basic and acidic residues" evidence="4">
    <location>
        <begin position="339"/>
        <end position="351"/>
    </location>
</feature>
<evidence type="ECO:0000313" key="6">
    <source>
        <dbReference type="Proteomes" id="UP000749559"/>
    </source>
</evidence>
<comment type="subcellular location">
    <subcellularLocation>
        <location evidence="1">Cytoplasm</location>
    </subcellularLocation>
</comment>
<gene>
    <name evidence="5" type="ORF">OFUS_LOCUS980</name>
</gene>
<dbReference type="EMBL" id="CAIIXF020000001">
    <property type="protein sequence ID" value="CAH1773376.1"/>
    <property type="molecule type" value="Genomic_DNA"/>
</dbReference>
<feature type="compositionally biased region" description="Polar residues" evidence="4">
    <location>
        <begin position="426"/>
        <end position="437"/>
    </location>
</feature>
<feature type="region of interest" description="Disordered" evidence="4">
    <location>
        <begin position="261"/>
        <end position="284"/>
    </location>
</feature>
<evidence type="ECO:0000256" key="4">
    <source>
        <dbReference type="SAM" id="MobiDB-lite"/>
    </source>
</evidence>
<feature type="compositionally biased region" description="Basic residues" evidence="4">
    <location>
        <begin position="267"/>
        <end position="279"/>
    </location>
</feature>
<dbReference type="PANTHER" id="PTHR11579:SF9">
    <property type="entry name" value="PROTEIN-L-ISOASPARTATE O-METHYLTRANSFERASE"/>
    <property type="match status" value="1"/>
</dbReference>
<keyword evidence="6" id="KW-1185">Reference proteome</keyword>
<protein>
    <submittedName>
        <fullName evidence="5">Uncharacterized protein</fullName>
    </submittedName>
</protein>
<reference evidence="5" key="1">
    <citation type="submission" date="2022-03" db="EMBL/GenBank/DDBJ databases">
        <authorList>
            <person name="Martin C."/>
        </authorList>
    </citation>
    <scope>NUCLEOTIDE SEQUENCE</scope>
</reference>
<feature type="compositionally biased region" description="Basic and acidic residues" evidence="4">
    <location>
        <begin position="318"/>
        <end position="332"/>
    </location>
</feature>
<feature type="region of interest" description="Disordered" evidence="4">
    <location>
        <begin position="299"/>
        <end position="359"/>
    </location>
</feature>
<evidence type="ECO:0000313" key="5">
    <source>
        <dbReference type="EMBL" id="CAH1773376.1"/>
    </source>
</evidence>
<comment type="caution">
    <text evidence="5">The sequence shown here is derived from an EMBL/GenBank/DDBJ whole genome shotgun (WGS) entry which is preliminary data.</text>
</comment>
<feature type="compositionally biased region" description="Basic residues" evidence="4">
    <location>
        <begin position="509"/>
        <end position="518"/>
    </location>
</feature>
<dbReference type="Proteomes" id="UP000749559">
    <property type="component" value="Unassembled WGS sequence"/>
</dbReference>